<dbReference type="AlphaFoldDB" id="A0A9P0T505"/>
<evidence type="ECO:0000313" key="3">
    <source>
        <dbReference type="Proteomes" id="UP001152562"/>
    </source>
</evidence>
<proteinExistence type="predicted"/>
<dbReference type="EMBL" id="CALOZG010000003">
    <property type="protein sequence ID" value="CAH4000823.1"/>
    <property type="molecule type" value="Genomic_DNA"/>
</dbReference>
<feature type="chain" id="PRO_5040416440" description="Secreted protein" evidence="1">
    <location>
        <begin position="18"/>
        <end position="110"/>
    </location>
</feature>
<sequence length="110" mass="12430">MMLLVLINAMLVVVTETTKSRRRKTKYPDWLTWLTNASDTTTTTFFETLKSSAPSESPLTSITTFEMTQSAPKGNKLKTKVHSCYMCGVLKSGIPRNQECYLVFDSPDLR</sequence>
<accession>A0A9P0T505</accession>
<keyword evidence="3" id="KW-1185">Reference proteome</keyword>
<name>A0A9P0T505_PIEBR</name>
<comment type="caution">
    <text evidence="2">The sequence shown here is derived from an EMBL/GenBank/DDBJ whole genome shotgun (WGS) entry which is preliminary data.</text>
</comment>
<reference evidence="2" key="1">
    <citation type="submission" date="2022-05" db="EMBL/GenBank/DDBJ databases">
        <authorList>
            <person name="Okamura Y."/>
        </authorList>
    </citation>
    <scope>NUCLEOTIDE SEQUENCE</scope>
</reference>
<dbReference type="Proteomes" id="UP001152562">
    <property type="component" value="Unassembled WGS sequence"/>
</dbReference>
<feature type="signal peptide" evidence="1">
    <location>
        <begin position="1"/>
        <end position="17"/>
    </location>
</feature>
<protein>
    <recommendedName>
        <fullName evidence="4">Secreted protein</fullName>
    </recommendedName>
</protein>
<organism evidence="2 3">
    <name type="scientific">Pieris brassicae</name>
    <name type="common">White butterfly</name>
    <name type="synonym">Large white butterfly</name>
    <dbReference type="NCBI Taxonomy" id="7116"/>
    <lineage>
        <taxon>Eukaryota</taxon>
        <taxon>Metazoa</taxon>
        <taxon>Ecdysozoa</taxon>
        <taxon>Arthropoda</taxon>
        <taxon>Hexapoda</taxon>
        <taxon>Insecta</taxon>
        <taxon>Pterygota</taxon>
        <taxon>Neoptera</taxon>
        <taxon>Endopterygota</taxon>
        <taxon>Lepidoptera</taxon>
        <taxon>Glossata</taxon>
        <taxon>Ditrysia</taxon>
        <taxon>Papilionoidea</taxon>
        <taxon>Pieridae</taxon>
        <taxon>Pierinae</taxon>
        <taxon>Pieris</taxon>
    </lineage>
</organism>
<evidence type="ECO:0000313" key="2">
    <source>
        <dbReference type="EMBL" id="CAH4000823.1"/>
    </source>
</evidence>
<gene>
    <name evidence="2" type="ORF">PIBRA_LOCUS2619</name>
</gene>
<keyword evidence="1" id="KW-0732">Signal</keyword>
<evidence type="ECO:0000256" key="1">
    <source>
        <dbReference type="SAM" id="SignalP"/>
    </source>
</evidence>
<evidence type="ECO:0008006" key="4">
    <source>
        <dbReference type="Google" id="ProtNLM"/>
    </source>
</evidence>